<evidence type="ECO:0000256" key="8">
    <source>
        <dbReference type="HAMAP-Rule" id="MF_00201"/>
    </source>
</evidence>
<dbReference type="EMBL" id="JBGCUO010000001">
    <property type="protein sequence ID" value="MEY1661432.1"/>
    <property type="molecule type" value="Genomic_DNA"/>
</dbReference>
<evidence type="ECO:0000313" key="11">
    <source>
        <dbReference type="Proteomes" id="UP001562065"/>
    </source>
</evidence>
<evidence type="ECO:0000256" key="6">
    <source>
        <dbReference type="ARBA" id="ARBA00023204"/>
    </source>
</evidence>
<sequence>MLHARPYRNTSALLELFSARRGRFGAIARGGRKSKSLQPFQPLTGQFGGRGELLALHHYEPLAAPLALQGRALFCGLYVNELMVRVLHRDVPVPDLSQPYDDALTALSGSDWPQDVVLRRFEYTMLTVLGYGFSLQQDNHGRPLQPQQHYCFDAEAGLQLCDQGLTGADLLAMAAGDWHASARQAAKRLLRSALAPHLGDRPLLSRELFR</sequence>
<dbReference type="InterPro" id="IPR012340">
    <property type="entry name" value="NA-bd_OB-fold"/>
</dbReference>
<evidence type="ECO:0000256" key="3">
    <source>
        <dbReference type="ARBA" id="ARBA00021310"/>
    </source>
</evidence>
<dbReference type="Pfam" id="PF11967">
    <property type="entry name" value="RecO_N"/>
    <property type="match status" value="1"/>
</dbReference>
<dbReference type="InterPro" id="IPR042242">
    <property type="entry name" value="RecO_C"/>
</dbReference>
<dbReference type="HAMAP" id="MF_00201">
    <property type="entry name" value="RecO"/>
    <property type="match status" value="1"/>
</dbReference>
<evidence type="ECO:0000259" key="9">
    <source>
        <dbReference type="Pfam" id="PF11967"/>
    </source>
</evidence>
<keyword evidence="6 8" id="KW-0234">DNA repair</keyword>
<dbReference type="InterPro" id="IPR022572">
    <property type="entry name" value="DNA_rep/recomb_RecO_N"/>
</dbReference>
<dbReference type="NCBIfam" id="TIGR00613">
    <property type="entry name" value="reco"/>
    <property type="match status" value="1"/>
</dbReference>
<organism evidence="10 11">
    <name type="scientific">Isoalcanivorax beigongshangi</name>
    <dbReference type="NCBI Taxonomy" id="3238810"/>
    <lineage>
        <taxon>Bacteria</taxon>
        <taxon>Pseudomonadati</taxon>
        <taxon>Pseudomonadota</taxon>
        <taxon>Gammaproteobacteria</taxon>
        <taxon>Oceanospirillales</taxon>
        <taxon>Alcanivoracaceae</taxon>
        <taxon>Isoalcanivorax</taxon>
    </lineage>
</organism>
<accession>A0ABV4AFX4</accession>
<keyword evidence="5 8" id="KW-0233">DNA recombination</keyword>
<name>A0ABV4AFX4_9GAMM</name>
<evidence type="ECO:0000313" key="10">
    <source>
        <dbReference type="EMBL" id="MEY1661432.1"/>
    </source>
</evidence>
<evidence type="ECO:0000256" key="1">
    <source>
        <dbReference type="ARBA" id="ARBA00003065"/>
    </source>
</evidence>
<dbReference type="SUPFAM" id="SSF50249">
    <property type="entry name" value="Nucleic acid-binding proteins"/>
    <property type="match status" value="1"/>
</dbReference>
<dbReference type="SUPFAM" id="SSF57863">
    <property type="entry name" value="ArfGap/RecO-like zinc finger"/>
    <property type="match status" value="1"/>
</dbReference>
<dbReference type="InterPro" id="IPR003717">
    <property type="entry name" value="RecO"/>
</dbReference>
<dbReference type="Gene3D" id="2.40.50.140">
    <property type="entry name" value="Nucleic acid-binding proteins"/>
    <property type="match status" value="1"/>
</dbReference>
<dbReference type="InterPro" id="IPR037278">
    <property type="entry name" value="ARFGAP/RecO"/>
</dbReference>
<evidence type="ECO:0000256" key="7">
    <source>
        <dbReference type="ARBA" id="ARBA00033409"/>
    </source>
</evidence>
<protein>
    <recommendedName>
        <fullName evidence="3 8">DNA repair protein RecO</fullName>
    </recommendedName>
    <alternativeName>
        <fullName evidence="7 8">Recombination protein O</fullName>
    </alternativeName>
</protein>
<evidence type="ECO:0000256" key="2">
    <source>
        <dbReference type="ARBA" id="ARBA00007452"/>
    </source>
</evidence>
<proteinExistence type="inferred from homology"/>
<dbReference type="PANTHER" id="PTHR33991:SF1">
    <property type="entry name" value="DNA REPAIR PROTEIN RECO"/>
    <property type="match status" value="1"/>
</dbReference>
<dbReference type="RefSeq" id="WP_369454689.1">
    <property type="nucleotide sequence ID" value="NZ_JBGCUO010000001.1"/>
</dbReference>
<dbReference type="Proteomes" id="UP001562065">
    <property type="component" value="Unassembled WGS sequence"/>
</dbReference>
<evidence type="ECO:0000256" key="5">
    <source>
        <dbReference type="ARBA" id="ARBA00023172"/>
    </source>
</evidence>
<comment type="similarity">
    <text evidence="2 8">Belongs to the RecO family.</text>
</comment>
<gene>
    <name evidence="8 10" type="primary">recO</name>
    <name evidence="10" type="ORF">AB5I84_04635</name>
</gene>
<comment type="caution">
    <text evidence="10">The sequence shown here is derived from an EMBL/GenBank/DDBJ whole genome shotgun (WGS) entry which is preliminary data.</text>
</comment>
<dbReference type="Gene3D" id="1.20.1440.120">
    <property type="entry name" value="Recombination protein O, C-terminal domain"/>
    <property type="match status" value="1"/>
</dbReference>
<keyword evidence="4 8" id="KW-0227">DNA damage</keyword>
<reference evidence="10 11" key="1">
    <citation type="submission" date="2024-07" db="EMBL/GenBank/DDBJ databases">
        <authorList>
            <person name="Ren Q."/>
        </authorList>
    </citation>
    <scope>NUCLEOTIDE SEQUENCE [LARGE SCALE GENOMIC DNA]</scope>
    <source>
        <strain evidence="10 11">REN37</strain>
    </source>
</reference>
<dbReference type="Pfam" id="PF02565">
    <property type="entry name" value="RecO_C"/>
    <property type="match status" value="1"/>
</dbReference>
<comment type="function">
    <text evidence="1 8">Involved in DNA repair and RecF pathway recombination.</text>
</comment>
<evidence type="ECO:0000256" key="4">
    <source>
        <dbReference type="ARBA" id="ARBA00022763"/>
    </source>
</evidence>
<feature type="domain" description="DNA replication/recombination mediator RecO N-terminal" evidence="9">
    <location>
        <begin position="2"/>
        <end position="62"/>
    </location>
</feature>
<keyword evidence="11" id="KW-1185">Reference proteome</keyword>
<dbReference type="PANTHER" id="PTHR33991">
    <property type="entry name" value="DNA REPAIR PROTEIN RECO"/>
    <property type="match status" value="1"/>
</dbReference>